<keyword evidence="2" id="KW-1185">Reference proteome</keyword>
<evidence type="ECO:0000313" key="1">
    <source>
        <dbReference type="EMBL" id="GBG14242.1"/>
    </source>
</evidence>
<comment type="caution">
    <text evidence="1">The sequence shown here is derived from an EMBL/GenBank/DDBJ whole genome shotgun (WGS) entry which is preliminary data.</text>
</comment>
<dbReference type="RefSeq" id="WP_109015449.1">
    <property type="nucleotide sequence ID" value="NZ_BDOQ01000007.1"/>
</dbReference>
<accession>A0A2R5F7M5</accession>
<proteinExistence type="predicted"/>
<dbReference type="EMBL" id="BDOQ01000007">
    <property type="protein sequence ID" value="GBG14242.1"/>
    <property type="molecule type" value="Genomic_DNA"/>
</dbReference>
<dbReference type="Proteomes" id="UP000245081">
    <property type="component" value="Unassembled WGS sequence"/>
</dbReference>
<sequence length="189" mass="22152">MHIVKQYESAVTLFAQGSGIWVYPSKAAALKELGFSWIARNVGPAFRVFSHVSSLWNPELDLYAHQPVYRTYEYVMRDDAGKPVTAADFQHLIIRRSKNSIWRFRARQLERWNGQGSVPNIGRHRGGHSYRAVQTTNERRHAFVLEDGDPGPRGSRNFKNLPNRYDDYCIAAREDRNWKRFRKTQWKQK</sequence>
<organism evidence="1 2">
    <name type="scientific">Novimethylophilus kurashikiensis</name>
    <dbReference type="NCBI Taxonomy" id="1825523"/>
    <lineage>
        <taxon>Bacteria</taxon>
        <taxon>Pseudomonadati</taxon>
        <taxon>Pseudomonadota</taxon>
        <taxon>Betaproteobacteria</taxon>
        <taxon>Nitrosomonadales</taxon>
        <taxon>Methylophilaceae</taxon>
        <taxon>Novimethylophilus</taxon>
    </lineage>
</organism>
<name>A0A2R5F7M5_9PROT</name>
<dbReference type="AlphaFoldDB" id="A0A2R5F7M5"/>
<dbReference type="OrthoDB" id="9847143at2"/>
<gene>
    <name evidence="1" type="ORF">NMK_1807</name>
</gene>
<reference evidence="1 2" key="1">
    <citation type="journal article" date="2018" name="Environ. Microbiol.">
        <title>Isolation and genomic characterization of Novimethylophilus kurashikiensis gen. nov. sp. nov., a new lanthanide-dependent methylotrophic species of Methylophilaceae.</title>
        <authorList>
            <person name="Lv H."/>
            <person name="Sahin N."/>
            <person name="Tani A."/>
        </authorList>
    </citation>
    <scope>NUCLEOTIDE SEQUENCE [LARGE SCALE GENOMIC DNA]</scope>
    <source>
        <strain evidence="1 2">La2-4</strain>
    </source>
</reference>
<protein>
    <submittedName>
        <fullName evidence="1">Alkaline phosphatase</fullName>
    </submittedName>
</protein>
<evidence type="ECO:0000313" key="2">
    <source>
        <dbReference type="Proteomes" id="UP000245081"/>
    </source>
</evidence>